<dbReference type="InterPro" id="IPR032495">
    <property type="entry name" value="Phage_TTP_11"/>
</dbReference>
<name>A0A2U2AQA0_9GAMM</name>
<gene>
    <name evidence="1" type="ORF">DC077_07135</name>
</gene>
<comment type="caution">
    <text evidence="1">The sequence shown here is derived from an EMBL/GenBank/DDBJ whole genome shotgun (WGS) entry which is preliminary data.</text>
</comment>
<sequence length="174" mass="19166">MSKHEEIWTQGTQLYALGEDSEGQKIVFKVDGVHGLTPGEATKNEIPITTLEDKAKRSMNGLLDPGTASFSIYLRKGNKGHRNLEHFYKTDQKVKFAIGLDDGFGQDATLEGDDFDLPKGRTWFVFDGSVKSFPPVINDDSAVAVNINIQVSGEGGFVWLDDGAETKNFSSYED</sequence>
<dbReference type="Gene3D" id="4.10.410.40">
    <property type="match status" value="1"/>
</dbReference>
<accession>A0A2U2AQA0</accession>
<organism evidence="1 2">
    <name type="scientific">Ignatzschineria cameli</name>
    <dbReference type="NCBI Taxonomy" id="2182793"/>
    <lineage>
        <taxon>Bacteria</taxon>
        <taxon>Pseudomonadati</taxon>
        <taxon>Pseudomonadota</taxon>
        <taxon>Gammaproteobacteria</taxon>
        <taxon>Cardiobacteriales</taxon>
        <taxon>Ignatzschineriaceae</taxon>
        <taxon>Ignatzschineria</taxon>
    </lineage>
</organism>
<evidence type="ECO:0000313" key="1">
    <source>
        <dbReference type="EMBL" id="PWD85801.1"/>
    </source>
</evidence>
<evidence type="ECO:0000313" key="2">
    <source>
        <dbReference type="Proteomes" id="UP000245059"/>
    </source>
</evidence>
<dbReference type="AlphaFoldDB" id="A0A2U2AQA0"/>
<dbReference type="Pfam" id="PF16460">
    <property type="entry name" value="Phage_TTP_11"/>
    <property type="match status" value="1"/>
</dbReference>
<proteinExistence type="predicted"/>
<protein>
    <recommendedName>
        <fullName evidence="3">Phage tail protein</fullName>
    </recommendedName>
</protein>
<dbReference type="EMBL" id="QEWW01000004">
    <property type="protein sequence ID" value="PWD85801.1"/>
    <property type="molecule type" value="Genomic_DNA"/>
</dbReference>
<reference evidence="2" key="1">
    <citation type="submission" date="2018-05" db="EMBL/GenBank/DDBJ databases">
        <title>Ignatzschineria dubaiensis sp. nov., isolated from necrotic foot tissues of dromedaries (Camelus dromedarius) and associated maggots in Dubai, United Arab Emirates.</title>
        <authorList>
            <person name="Tsang C.C."/>
            <person name="Tang J.Y.M."/>
            <person name="Fong J.Y.H."/>
            <person name="Kinne J."/>
            <person name="Lee H.H."/>
            <person name="Joseph M."/>
            <person name="Jose S."/>
            <person name="Schuster R.K."/>
            <person name="Tang Y."/>
            <person name="Sivakumar S."/>
            <person name="Chen J.H.K."/>
            <person name="Teng J.L.L."/>
            <person name="Lau S.K.P."/>
            <person name="Wernery U."/>
            <person name="Woo P.C.Y."/>
        </authorList>
    </citation>
    <scope>NUCLEOTIDE SEQUENCE [LARGE SCALE GENOMIC DNA]</scope>
    <source>
        <strain evidence="2">UAE-HKU57</strain>
    </source>
</reference>
<evidence type="ECO:0008006" key="3">
    <source>
        <dbReference type="Google" id="ProtNLM"/>
    </source>
</evidence>
<dbReference type="RefSeq" id="WP_109217909.1">
    <property type="nucleotide sequence ID" value="NZ_QEWW01000004.1"/>
</dbReference>
<dbReference type="Proteomes" id="UP000245059">
    <property type="component" value="Unassembled WGS sequence"/>
</dbReference>